<dbReference type="PANTHER" id="PTHR33053:SF9">
    <property type="entry name" value="AGAP000105-PA"/>
    <property type="match status" value="1"/>
</dbReference>
<dbReference type="EnsemblMetazoa" id="AFUN018688-RA">
    <property type="protein sequence ID" value="AFUN018688-PA"/>
    <property type="gene ID" value="AFUN018688"/>
</dbReference>
<dbReference type="VEuPathDB" id="VectorBase:AFUN2_006489"/>
<organism evidence="1">
    <name type="scientific">Anopheles funestus</name>
    <name type="common">African malaria mosquito</name>
    <dbReference type="NCBI Taxonomy" id="62324"/>
    <lineage>
        <taxon>Eukaryota</taxon>
        <taxon>Metazoa</taxon>
        <taxon>Ecdysozoa</taxon>
        <taxon>Arthropoda</taxon>
        <taxon>Hexapoda</taxon>
        <taxon>Insecta</taxon>
        <taxon>Pterygota</taxon>
        <taxon>Neoptera</taxon>
        <taxon>Endopterygota</taxon>
        <taxon>Diptera</taxon>
        <taxon>Nematocera</taxon>
        <taxon>Culicoidea</taxon>
        <taxon>Culicidae</taxon>
        <taxon>Anophelinae</taxon>
        <taxon>Anopheles</taxon>
    </lineage>
</organism>
<dbReference type="STRING" id="62324.A0A4Y0BFB5"/>
<reference evidence="1" key="1">
    <citation type="submission" date="2020-05" db="UniProtKB">
        <authorList>
            <consortium name="EnsemblMetazoa"/>
        </authorList>
    </citation>
    <scope>IDENTIFICATION</scope>
    <source>
        <strain evidence="1">FUMOZ</strain>
    </source>
</reference>
<name>A0A4Y0BFB5_ANOFN</name>
<evidence type="ECO:0008006" key="2">
    <source>
        <dbReference type="Google" id="ProtNLM"/>
    </source>
</evidence>
<dbReference type="AlphaFoldDB" id="A0A4Y0BFB5"/>
<dbReference type="PANTHER" id="PTHR33053">
    <property type="entry name" value="PROTEIN, PUTATIVE-RELATED"/>
    <property type="match status" value="1"/>
</dbReference>
<accession>A0A4Y0BFB5</accession>
<proteinExistence type="predicted"/>
<sequence>MSGKRMRETEQMYQIVKANIGVELFVESSNFRPNNVQAAATDVDPAQIGNYSCLLDENRVEEGHLNDGRLNIDVSDNIESDDNNYDDDNEIDTSYSIQELPNENEPFDEVIRNWALRTYQSHQALNSLLAILRSRTSDKLPKDSRTLLRTRQSEKEIVAIPGGELWYPGVRSVLHQHFGNAQPRVSSFSLNFFVDGLPLNKNTRKQFWPILMSIQEMPEVSVFMVGNFYGASKPKSTEVFLRPLVNELNELMQHGIAIANKLITVRVRAFIADSPARAFIKGVAFHNNPHGCQKCTVVGQHHNGTDVVYFPRVDAPARTDADFRALKYEDHHRENTPLVDLPYFDIIKDVISSDCRHQIDYGVTRTFVNGLKAGKLGRHRKWSVDTVNRVNGLLKNVEIPAEFHRKFRDIDVTDLWHASEFNMFLHYASFVVLKFILTELEYKHFMLYYCSIKLFSSNVYREYWPEADRMLKQFIVEYGTLYGVEHLNSNMHSLVHIYDDVCRFGPLESFSSYRFEGKLQHVKNSLRNGHKVLVQAANRIPVQTKRSPYCKHFTFPYLESTHSGVTLHVDSNISLFSGTEDNWFLTKDFYIVQYSGAQKDGLTINIYGKTFNKITESHTFYYSHMMKDIYEADICDLSQEVMIFLTTDIKCKLVAIKTNKTSYVFVPFIHTLTE</sequence>
<evidence type="ECO:0000313" key="1">
    <source>
        <dbReference type="EnsemblMetazoa" id="AFUN018688-PA"/>
    </source>
</evidence>
<dbReference type="VEuPathDB" id="VectorBase:AFUN018688"/>
<protein>
    <recommendedName>
        <fullName evidence="2">Transposase domain-containing protein</fullName>
    </recommendedName>
</protein>